<name>A0A7H8QEA5_9BACL</name>
<dbReference type="EMBL" id="CP051177">
    <property type="protein sequence ID" value="QKX52209.1"/>
    <property type="molecule type" value="Genomic_DNA"/>
</dbReference>
<reference evidence="2" key="2">
    <citation type="submission" date="2020-06" db="EMBL/GenBank/DDBJ databases">
        <title>Isolation of Planomicrobium glaciei.</title>
        <authorList>
            <person name="Malisova L."/>
            <person name="Safrankova R."/>
            <person name="Jakubu V."/>
            <person name="Spanelova P."/>
        </authorList>
    </citation>
    <scope>NUCLEOTIDE SEQUENCE [LARGE SCALE GENOMIC DNA]</scope>
    <source>
        <strain evidence="2">NRL-ATB46093</strain>
    </source>
</reference>
<proteinExistence type="predicted"/>
<evidence type="ECO:0000313" key="1">
    <source>
        <dbReference type="EMBL" id="QKX52209.1"/>
    </source>
</evidence>
<keyword evidence="2" id="KW-1185">Reference proteome</keyword>
<dbReference type="AlphaFoldDB" id="A0A7H8QEA5"/>
<dbReference type="Proteomes" id="UP000509222">
    <property type="component" value="Chromosome"/>
</dbReference>
<gene>
    <name evidence="1" type="ORF">HF394_17420</name>
</gene>
<reference evidence="1 2" key="1">
    <citation type="submission" date="2020-04" db="EMBL/GenBank/DDBJ databases">
        <authorList>
            <person name="Pajer P."/>
            <person name="Broz P."/>
        </authorList>
    </citation>
    <scope>NUCLEOTIDE SEQUENCE [LARGE SCALE GENOMIC DNA]</scope>
    <source>
        <strain evidence="2">NRL-ATB46093</strain>
    </source>
</reference>
<evidence type="ECO:0000313" key="2">
    <source>
        <dbReference type="Proteomes" id="UP000509222"/>
    </source>
</evidence>
<dbReference type="RefSeq" id="WP_176294956.1">
    <property type="nucleotide sequence ID" value="NZ_CP051177.1"/>
</dbReference>
<organism evidence="1 2">
    <name type="scientific">Planococcus glaciei</name>
    <dbReference type="NCBI Taxonomy" id="459472"/>
    <lineage>
        <taxon>Bacteria</taxon>
        <taxon>Bacillati</taxon>
        <taxon>Bacillota</taxon>
        <taxon>Bacilli</taxon>
        <taxon>Bacillales</taxon>
        <taxon>Caryophanaceae</taxon>
        <taxon>Planococcus</taxon>
    </lineage>
</organism>
<sequence>MKSQLKIANWLLELDSNQTQKFYAKGVDVCNCAYCSNFTASAGRMSSKFIALLAALGIDPKMPAELSEFPSNEEGLHTYLGFYHFTGTIIEGELTTSSTWKESNTLKLDNFTIGFSTELMFVPEDFPAPVLQLEFEVDLPWVLEPLDKTADNQ</sequence>
<protein>
    <submittedName>
        <fullName evidence="1">Uncharacterized protein</fullName>
    </submittedName>
</protein>
<accession>A0A7H8QEA5</accession>